<dbReference type="Proteomes" id="UP001174909">
    <property type="component" value="Unassembled WGS sequence"/>
</dbReference>
<evidence type="ECO:0000313" key="2">
    <source>
        <dbReference type="Proteomes" id="UP001174909"/>
    </source>
</evidence>
<accession>A0AA35TZH5</accession>
<dbReference type="AlphaFoldDB" id="A0AA35TZH5"/>
<gene>
    <name evidence="1" type="ORF">GBAR_LOCUS30894</name>
</gene>
<reference evidence="1" key="1">
    <citation type="submission" date="2023-03" db="EMBL/GenBank/DDBJ databases">
        <authorList>
            <person name="Steffen K."/>
            <person name="Cardenas P."/>
        </authorList>
    </citation>
    <scope>NUCLEOTIDE SEQUENCE</scope>
</reference>
<evidence type="ECO:0000313" key="1">
    <source>
        <dbReference type="EMBL" id="CAI8056702.1"/>
    </source>
</evidence>
<dbReference type="EMBL" id="CASHTH010004390">
    <property type="protein sequence ID" value="CAI8056702.1"/>
    <property type="molecule type" value="Genomic_DNA"/>
</dbReference>
<comment type="caution">
    <text evidence="1">The sequence shown here is derived from an EMBL/GenBank/DDBJ whole genome shotgun (WGS) entry which is preliminary data.</text>
</comment>
<proteinExistence type="predicted"/>
<sequence>MSLFISSTTPLPAQQQEPLRDTPTLPQLMAFPMLDGSKINILTRIGVRYNVFGPFLLNDDDGSVTDALKESCMRDSHAINLEISKLWLQGKGKLPITWATFVSVLKEMDMKGLALDIESSLRDDYAEALSKGSVPGAYVRLMFLGAGGSGKSSLLDGLMNVPLRMAETTVVADTRTVSFQWIKAADSCEEAWKEHTSSDEATIFSSSFS</sequence>
<keyword evidence="2" id="KW-1185">Reference proteome</keyword>
<protein>
    <submittedName>
        <fullName evidence="1">Uncharacterized protein</fullName>
    </submittedName>
</protein>
<organism evidence="1 2">
    <name type="scientific">Geodia barretti</name>
    <name type="common">Barrett's horny sponge</name>
    <dbReference type="NCBI Taxonomy" id="519541"/>
    <lineage>
        <taxon>Eukaryota</taxon>
        <taxon>Metazoa</taxon>
        <taxon>Porifera</taxon>
        <taxon>Demospongiae</taxon>
        <taxon>Heteroscleromorpha</taxon>
        <taxon>Tetractinellida</taxon>
        <taxon>Astrophorina</taxon>
        <taxon>Geodiidae</taxon>
        <taxon>Geodia</taxon>
    </lineage>
</organism>
<name>A0AA35TZH5_GEOBA</name>